<evidence type="ECO:0000313" key="2">
    <source>
        <dbReference type="Proteomes" id="UP000298179"/>
    </source>
</evidence>
<dbReference type="OrthoDB" id="7858662at2"/>
<keyword evidence="2" id="KW-1185">Reference proteome</keyword>
<name>A0A4Y8RDZ7_9HYPH</name>
<dbReference type="RefSeq" id="WP_134763175.1">
    <property type="nucleotide sequence ID" value="NZ_SOZD01000005.1"/>
</dbReference>
<dbReference type="AlphaFoldDB" id="A0A4Y8RDZ7"/>
<evidence type="ECO:0000313" key="1">
    <source>
        <dbReference type="EMBL" id="TFF20526.1"/>
    </source>
</evidence>
<accession>A0A4Y8RDZ7</accession>
<dbReference type="Proteomes" id="UP000298179">
    <property type="component" value="Unassembled WGS sequence"/>
</dbReference>
<comment type="caution">
    <text evidence="1">The sequence shown here is derived from an EMBL/GenBank/DDBJ whole genome shotgun (WGS) entry which is preliminary data.</text>
</comment>
<reference evidence="1 2" key="1">
    <citation type="submission" date="2019-03" db="EMBL/GenBank/DDBJ databases">
        <title>Jiella endophytica sp. nov., a novel endophytic bacterium isolated from root of Ficus microcarpa Linn. f.</title>
        <authorList>
            <person name="Tuo L."/>
        </authorList>
    </citation>
    <scope>NUCLEOTIDE SEQUENCE [LARGE SCALE GENOMIC DNA]</scope>
    <source>
        <strain evidence="1 2">CBS5Q-3</strain>
    </source>
</reference>
<organism evidence="1 2">
    <name type="scientific">Jiella endophytica</name>
    <dbReference type="NCBI Taxonomy" id="2558362"/>
    <lineage>
        <taxon>Bacteria</taxon>
        <taxon>Pseudomonadati</taxon>
        <taxon>Pseudomonadota</taxon>
        <taxon>Alphaproteobacteria</taxon>
        <taxon>Hyphomicrobiales</taxon>
        <taxon>Aurantimonadaceae</taxon>
        <taxon>Jiella</taxon>
    </lineage>
</organism>
<sequence>MDYAEHQRQDGRLAMLRALYEQDDDRLNETILMKVLETYGYRKTKEWLRTELRVMEDLGAVRLYRAGEFLTAEITAAGAGHVERTSIIEGIARPSRR</sequence>
<proteinExistence type="predicted"/>
<protein>
    <recommendedName>
        <fullName evidence="3">ArsR family transcriptional regulator</fullName>
    </recommendedName>
</protein>
<dbReference type="EMBL" id="SOZD01000005">
    <property type="protein sequence ID" value="TFF20526.1"/>
    <property type="molecule type" value="Genomic_DNA"/>
</dbReference>
<gene>
    <name evidence="1" type="ORF">E3C22_16585</name>
</gene>
<evidence type="ECO:0008006" key="3">
    <source>
        <dbReference type="Google" id="ProtNLM"/>
    </source>
</evidence>